<evidence type="ECO:0000313" key="3">
    <source>
        <dbReference type="EMBL" id="KAI3429764.1"/>
    </source>
</evidence>
<dbReference type="EMBL" id="SIDB01000008">
    <property type="protein sequence ID" value="KAI3429764.1"/>
    <property type="molecule type" value="Genomic_DNA"/>
</dbReference>
<dbReference type="AlphaFoldDB" id="A0A9D4TMU6"/>
<dbReference type="Proteomes" id="UP001055712">
    <property type="component" value="Unassembled WGS sequence"/>
</dbReference>
<comment type="caution">
    <text evidence="3">The sequence shown here is derived from an EMBL/GenBank/DDBJ whole genome shotgun (WGS) entry which is preliminary data.</text>
</comment>
<dbReference type="Pfam" id="PF12708">
    <property type="entry name" value="Pect-lyase_RHGA_epim"/>
    <property type="match status" value="1"/>
</dbReference>
<evidence type="ECO:0000313" key="4">
    <source>
        <dbReference type="Proteomes" id="UP001055712"/>
    </source>
</evidence>
<protein>
    <recommendedName>
        <fullName evidence="2">Rhamnogalacturonase A/B/Epimerase-like pectate lyase domain-containing protein</fullName>
    </recommendedName>
</protein>
<reference evidence="3" key="1">
    <citation type="journal article" date="2019" name="Plant J.">
        <title>Chlorella vulgaris genome assembly and annotation reveals the molecular basis for metabolic acclimation to high light conditions.</title>
        <authorList>
            <person name="Cecchin M."/>
            <person name="Marcolungo L."/>
            <person name="Rossato M."/>
            <person name="Girolomoni L."/>
            <person name="Cosentino E."/>
            <person name="Cuine S."/>
            <person name="Li-Beisson Y."/>
            <person name="Delledonne M."/>
            <person name="Ballottari M."/>
        </authorList>
    </citation>
    <scope>NUCLEOTIDE SEQUENCE</scope>
    <source>
        <strain evidence="3">211/11P</strain>
    </source>
</reference>
<accession>A0A9D4TMU6</accession>
<dbReference type="InterPro" id="IPR011050">
    <property type="entry name" value="Pectin_lyase_fold/virulence"/>
</dbReference>
<organism evidence="3 4">
    <name type="scientific">Chlorella vulgaris</name>
    <name type="common">Green alga</name>
    <dbReference type="NCBI Taxonomy" id="3077"/>
    <lineage>
        <taxon>Eukaryota</taxon>
        <taxon>Viridiplantae</taxon>
        <taxon>Chlorophyta</taxon>
        <taxon>core chlorophytes</taxon>
        <taxon>Trebouxiophyceae</taxon>
        <taxon>Chlorellales</taxon>
        <taxon>Chlorellaceae</taxon>
        <taxon>Chlorella clade</taxon>
        <taxon>Chlorella</taxon>
    </lineage>
</organism>
<sequence length="620" mass="65844">MLATLLALAWSISAGLLPAAAAATLDAKIASRWTPGGYDFSRAGYAGGERPIPTLAGAKVFNVKQLGAKGNGIALDNGPVQVALRHALASRAGGVVFFPAGTYLLSQPLYANASNIVLRGAGSNKTRLVFTRSLSQVYGVQWGVDKCTGGPTALWTAGAGMIMFSGHKQAAAIKQVARVVTSKQIQPGATRLPVSTTRGIRKGQWLTLWLDDDSTASKPAEECENMKDVYNITTDSASAAVGVTSAGGAAGGSTPILQTRPLPAKLAADPFVQAALEAHTWAETEGISTVQAAAQDARFRAASGEVSAAWARAKPGTVAAWVYGNNLVDSGGAGAINGRAVRMNFRVTRVGAGFIDIDRDLIYPLKPGWKATLAEYNPGIQNSGIEGLTIAFRRSGKYEGHHSDRGYNGIHMASAANCWIRDIKVLHADNGIFVTKTDFTTVSDIVIDSADRTISDGLNVNGHHAISVVFNGQGNLVTRFEVRKRYWHDLTVSASQKLTVFSRGRGGDMNLDHHRAGPMANLFSDLNLGKGSRPWTSSGRDDRGAHSGRGTVFWNLRTDRPGQAIPLPTCDFGPLLTFAFKRHRGSTCPASQWKVTTWKPPQPTDLHLAQVALRRSAAPG</sequence>
<feature type="chain" id="PRO_5039367577" description="Rhamnogalacturonase A/B/Epimerase-like pectate lyase domain-containing protein" evidence="1">
    <location>
        <begin position="23"/>
        <end position="620"/>
    </location>
</feature>
<reference evidence="3" key="2">
    <citation type="submission" date="2020-11" db="EMBL/GenBank/DDBJ databases">
        <authorList>
            <person name="Cecchin M."/>
            <person name="Marcolungo L."/>
            <person name="Rossato M."/>
            <person name="Girolomoni L."/>
            <person name="Cosentino E."/>
            <person name="Cuine S."/>
            <person name="Li-Beisson Y."/>
            <person name="Delledonne M."/>
            <person name="Ballottari M."/>
        </authorList>
    </citation>
    <scope>NUCLEOTIDE SEQUENCE</scope>
    <source>
        <strain evidence="3">211/11P</strain>
        <tissue evidence="3">Whole cell</tissue>
    </source>
</reference>
<dbReference type="InterPro" id="IPR012334">
    <property type="entry name" value="Pectin_lyas_fold"/>
</dbReference>
<dbReference type="Gene3D" id="2.160.20.10">
    <property type="entry name" value="Single-stranded right-handed beta-helix, Pectin lyase-like"/>
    <property type="match status" value="2"/>
</dbReference>
<name>A0A9D4TMU6_CHLVU</name>
<dbReference type="InterPro" id="IPR024535">
    <property type="entry name" value="RHGA/B-epi-like_pectate_lyase"/>
</dbReference>
<evidence type="ECO:0000256" key="1">
    <source>
        <dbReference type="SAM" id="SignalP"/>
    </source>
</evidence>
<feature type="signal peptide" evidence="1">
    <location>
        <begin position="1"/>
        <end position="22"/>
    </location>
</feature>
<keyword evidence="1" id="KW-0732">Signal</keyword>
<gene>
    <name evidence="3" type="ORF">D9Q98_010077</name>
</gene>
<keyword evidence="4" id="KW-1185">Reference proteome</keyword>
<dbReference type="SUPFAM" id="SSF51126">
    <property type="entry name" value="Pectin lyase-like"/>
    <property type="match status" value="2"/>
</dbReference>
<proteinExistence type="predicted"/>
<dbReference type="OrthoDB" id="509184at2759"/>
<evidence type="ECO:0000259" key="2">
    <source>
        <dbReference type="Pfam" id="PF12708"/>
    </source>
</evidence>
<feature type="domain" description="Rhamnogalacturonase A/B/Epimerase-like pectate lyase" evidence="2">
    <location>
        <begin position="61"/>
        <end position="139"/>
    </location>
</feature>